<comment type="caution">
    <text evidence="1">The sequence shown here is derived from an EMBL/GenBank/DDBJ whole genome shotgun (WGS) entry which is preliminary data.</text>
</comment>
<dbReference type="OrthoDB" id="8240632at2"/>
<protein>
    <recommendedName>
        <fullName evidence="3">HEPN domain-containing protein</fullName>
    </recommendedName>
</protein>
<reference evidence="1 2" key="1">
    <citation type="journal article" date="2017" name="Int. J. Syst. Evol. Microbiol.">
        <title>Marinicauda algicola sp. nov., isolated from a marine red alga Rhodosorus marinus.</title>
        <authorList>
            <person name="Jeong S.E."/>
            <person name="Jeon S.H."/>
            <person name="Chun B.H."/>
            <person name="Kim D.W."/>
            <person name="Jeon C.O."/>
        </authorList>
    </citation>
    <scope>NUCLEOTIDE SEQUENCE [LARGE SCALE GENOMIC DNA]</scope>
    <source>
        <strain evidence="1 2">JCM 31718</strain>
    </source>
</reference>
<dbReference type="AlphaFoldDB" id="A0A4S2H0V8"/>
<sequence length="296" mass="32415">MASTPTDKDLFDLILRFEDELDASGAEPTQRSWQVPQKVMQALGYQDYVIGGPGTPEHLYDRILELQRSLYRPKDIGAGALHGGVFMFRGIAVWVYIPVMYGRVSINPFDFCDLTQSQKYWINRRPKDVEDYLDTFCDLLDFAGGIGGLAAYGRPLESSMPLLGLSAFHQQAAAATLCSAFDVRGCVQSAILATELALKAALASSGVSDNEMRDRYGHNLLKLSDAFASSWPEANIKAVKEVVSAFPPFVQNRYSQAQPSRLAAGRIAMGAQFVAGEVMRALTGGDARAQFRQQAS</sequence>
<dbReference type="Proteomes" id="UP000308054">
    <property type="component" value="Unassembled WGS sequence"/>
</dbReference>
<evidence type="ECO:0008006" key="3">
    <source>
        <dbReference type="Google" id="ProtNLM"/>
    </source>
</evidence>
<proteinExistence type="predicted"/>
<organism evidence="1 2">
    <name type="scientific">Marinicauda algicola</name>
    <dbReference type="NCBI Taxonomy" id="2029849"/>
    <lineage>
        <taxon>Bacteria</taxon>
        <taxon>Pseudomonadati</taxon>
        <taxon>Pseudomonadota</taxon>
        <taxon>Alphaproteobacteria</taxon>
        <taxon>Maricaulales</taxon>
        <taxon>Maricaulaceae</taxon>
        <taxon>Marinicauda</taxon>
    </lineage>
</organism>
<name>A0A4S2H0V8_9PROT</name>
<dbReference type="RefSeq" id="WP_135995468.1">
    <property type="nucleotide sequence ID" value="NZ_CP071057.1"/>
</dbReference>
<gene>
    <name evidence="1" type="ORF">E5163_07265</name>
</gene>
<evidence type="ECO:0000313" key="2">
    <source>
        <dbReference type="Proteomes" id="UP000308054"/>
    </source>
</evidence>
<dbReference type="EMBL" id="SRXW01000002">
    <property type="protein sequence ID" value="TGY88928.1"/>
    <property type="molecule type" value="Genomic_DNA"/>
</dbReference>
<keyword evidence="2" id="KW-1185">Reference proteome</keyword>
<accession>A0A4S2H0V8</accession>
<evidence type="ECO:0000313" key="1">
    <source>
        <dbReference type="EMBL" id="TGY88928.1"/>
    </source>
</evidence>